<name>A0A6C1KCN6_XANAU</name>
<accession>A0A6C1KCN6</accession>
<dbReference type="InterPro" id="IPR032095">
    <property type="entry name" value="Sacchrp_dh-like_C"/>
</dbReference>
<dbReference type="Gene3D" id="3.30.360.30">
    <property type="entry name" value="homospermidine synthase like"/>
    <property type="match status" value="1"/>
</dbReference>
<organism evidence="3 4">
    <name type="scientific">Xanthobacter autotrophicus</name>
    <dbReference type="NCBI Taxonomy" id="280"/>
    <lineage>
        <taxon>Bacteria</taxon>
        <taxon>Pseudomonadati</taxon>
        <taxon>Pseudomonadota</taxon>
        <taxon>Alphaproteobacteria</taxon>
        <taxon>Hyphomicrobiales</taxon>
        <taxon>Xanthobacteraceae</taxon>
        <taxon>Xanthobacter</taxon>
    </lineage>
</organism>
<dbReference type="Gene3D" id="3.40.50.720">
    <property type="entry name" value="NAD(P)-binding Rossmann-like Domain"/>
    <property type="match status" value="1"/>
</dbReference>
<dbReference type="GeneID" id="95774619"/>
<dbReference type="InterPro" id="IPR023181">
    <property type="entry name" value="Homospermid_syn-like_C"/>
</dbReference>
<reference evidence="3 4" key="1">
    <citation type="submission" date="2019-05" db="EMBL/GenBank/DDBJ databases">
        <authorList>
            <person name="Zhou X."/>
        </authorList>
    </citation>
    <scope>NUCLEOTIDE SEQUENCE [LARGE SCALE GENOMIC DNA]</scope>
    <source>
        <strain evidence="3 4">DSM 432</strain>
    </source>
</reference>
<evidence type="ECO:0000259" key="2">
    <source>
        <dbReference type="Pfam" id="PF16653"/>
    </source>
</evidence>
<evidence type="ECO:0000259" key="1">
    <source>
        <dbReference type="Pfam" id="PF03435"/>
    </source>
</evidence>
<protein>
    <submittedName>
        <fullName evidence="3">Homospermidine synthase</fullName>
    </submittedName>
</protein>
<feature type="domain" description="Saccharopine dehydrogenase NADP binding" evidence="1">
    <location>
        <begin position="14"/>
        <end position="156"/>
    </location>
</feature>
<dbReference type="Pfam" id="PF16653">
    <property type="entry name" value="Sacchrp_dh_C"/>
    <property type="match status" value="1"/>
</dbReference>
<dbReference type="RefSeq" id="WP_138400170.1">
    <property type="nucleotide sequence ID" value="NZ_JBAFVI010000010.1"/>
</dbReference>
<dbReference type="OrthoDB" id="9767495at2"/>
<sequence length="476" mass="52799">MSDWPVHAKIDGPIVMIGFGSIGRGTLPLIERHFDFDLSRMVVIDPVADHKTLLDARGIRFIQSEVTAENYRELLTPLLTNGGGQGFCVNLSVDVSSIAVMELTRELGALYVDTVIEPWKGFYFDETMDNAARTNYALRESLLAARRRNPGGTTAVSTCGANPGMVSWFVKQALLNIAHDTGLDRPEPASREEWAQLARALGVKGIHIAERDTQRARDPKVMGEFWNTWSVEGFVSEGLQPAELGWGTHEKTLPPDGRTHEAGCGAAIYLLSPGAATRVRSWTPTPQAQYGFLVTHNESISIADYLTVRDGDTVLYRPTCHYAYHPANDAVLSLHEMFGNGGHFQGKWKILDEHEIVDGIDELGVLIYGHAKNAYWFGSQLSIEQTRELAPYQNATGLQVTSAVLAGMVWALENPTAGIVEADEMDFRRCLDVQLPYLGPVIGTYTDWTPLTGRQKLFPEDLDLEDPWQFKNIIVR</sequence>
<dbReference type="Pfam" id="PF03435">
    <property type="entry name" value="Sacchrp_dh_NADP"/>
    <property type="match status" value="1"/>
</dbReference>
<dbReference type="Proteomes" id="UP000305131">
    <property type="component" value="Unassembled WGS sequence"/>
</dbReference>
<dbReference type="EMBL" id="VAUP01000031">
    <property type="protein sequence ID" value="TLX42029.1"/>
    <property type="molecule type" value="Genomic_DNA"/>
</dbReference>
<comment type="caution">
    <text evidence="3">The sequence shown here is derived from an EMBL/GenBank/DDBJ whole genome shotgun (WGS) entry which is preliminary data.</text>
</comment>
<evidence type="ECO:0000313" key="3">
    <source>
        <dbReference type="EMBL" id="TLX42029.1"/>
    </source>
</evidence>
<evidence type="ECO:0000313" key="4">
    <source>
        <dbReference type="Proteomes" id="UP000305131"/>
    </source>
</evidence>
<dbReference type="AlphaFoldDB" id="A0A6C1KCN6"/>
<proteinExistence type="predicted"/>
<gene>
    <name evidence="3" type="ORF">FBQ73_14280</name>
</gene>
<dbReference type="InterPro" id="IPR005097">
    <property type="entry name" value="Sacchrp_dh_NADP-bd"/>
</dbReference>
<feature type="domain" description="Saccharopine dehydrogenase-like C-terminal" evidence="2">
    <location>
        <begin position="160"/>
        <end position="440"/>
    </location>
</feature>